<accession>A0ABP1WKC8</accession>
<keyword evidence="4" id="KW-1185">Reference proteome</keyword>
<evidence type="ECO:0000313" key="4">
    <source>
        <dbReference type="Proteomes" id="UP000027600"/>
    </source>
</evidence>
<dbReference type="Proteomes" id="UP000027600">
    <property type="component" value="Chromosome II"/>
</dbReference>
<evidence type="ECO:0000256" key="1">
    <source>
        <dbReference type="SAM" id="SignalP"/>
    </source>
</evidence>
<dbReference type="EMBL" id="HF545617">
    <property type="protein sequence ID" value="CCO06327.1"/>
    <property type="molecule type" value="Genomic_DNA"/>
</dbReference>
<feature type="signal peptide" evidence="1">
    <location>
        <begin position="1"/>
        <end position="33"/>
    </location>
</feature>
<name>A0ABP1WKC8_9FIRM</name>
<evidence type="ECO:0000313" key="2">
    <source>
        <dbReference type="EMBL" id="CCO06325.1"/>
    </source>
</evidence>
<dbReference type="PROSITE" id="PS51257">
    <property type="entry name" value="PROKAR_LIPOPROTEIN"/>
    <property type="match status" value="1"/>
</dbReference>
<organism evidence="3 4">
    <name type="scientific">Ruminococcus bicirculans</name>
    <name type="common">ex Wegman et al. 2014</name>
    <dbReference type="NCBI Taxonomy" id="1160721"/>
    <lineage>
        <taxon>Bacteria</taxon>
        <taxon>Bacillati</taxon>
        <taxon>Bacillota</taxon>
        <taxon>Clostridia</taxon>
        <taxon>Eubacteriales</taxon>
        <taxon>Oscillospiraceae</taxon>
        <taxon>Ruminococcus</taxon>
    </lineage>
</organism>
<dbReference type="NCBIfam" id="TIGR04223">
    <property type="entry name" value="quorum_AgrD"/>
    <property type="match status" value="1"/>
</dbReference>
<protein>
    <recommendedName>
        <fullName evidence="5">Cyclic lactone autoinducer peptide</fullName>
    </recommendedName>
</protein>
<dbReference type="EMBL" id="HF545617">
    <property type="protein sequence ID" value="CCO06325.1"/>
    <property type="molecule type" value="Genomic_DNA"/>
</dbReference>
<feature type="chain" id="PRO_5045029730" description="Cyclic lactone autoinducer peptide" evidence="1">
    <location>
        <begin position="34"/>
        <end position="54"/>
    </location>
</feature>
<sequence>MKNMKAIKKLMLKYGSSLAALALMIGVSSSSQACWWWYNQPKEPEGMKKFVKED</sequence>
<keyword evidence="1" id="KW-0732">Signal</keyword>
<evidence type="ECO:0008006" key="5">
    <source>
        <dbReference type="Google" id="ProtNLM"/>
    </source>
</evidence>
<dbReference type="InterPro" id="IPR009229">
    <property type="entry name" value="AgrD"/>
</dbReference>
<evidence type="ECO:0000313" key="3">
    <source>
        <dbReference type="EMBL" id="CCO06327.1"/>
    </source>
</evidence>
<reference evidence="3 4" key="1">
    <citation type="journal article" date="2014" name="Int. J. Syst. Evol. Microbiol.">
        <title>Complete genome of a new Firmicutes species belonging to the dominant human colonic microbiota ('Ruminococcus bicirculans') reveals two chromosomes and a selective capacity to utilize plant glucans.</title>
        <authorList>
            <consortium name="NISC Comparative Sequencing Program"/>
            <person name="Wegmann U."/>
            <person name="Louis P."/>
            <person name="Goesmann A."/>
            <person name="Henrissat B."/>
            <person name="Duncan S.H."/>
            <person name="Flint H.J."/>
        </authorList>
    </citation>
    <scope>NUCLEOTIDE SEQUENCE [LARGE SCALE GENOMIC DNA]</scope>
    <source>
        <strain evidence="3 4">80/3</strain>
    </source>
</reference>
<proteinExistence type="predicted"/>
<gene>
    <name evidence="2" type="ORF">RBI_II00571</name>
    <name evidence="3" type="ORF">RBI_II00573</name>
</gene>